<dbReference type="EMBL" id="JBHLUN010000007">
    <property type="protein sequence ID" value="MFC0408651.1"/>
    <property type="molecule type" value="Genomic_DNA"/>
</dbReference>
<evidence type="ECO:0000313" key="4">
    <source>
        <dbReference type="Proteomes" id="UP001589865"/>
    </source>
</evidence>
<dbReference type="InterPro" id="IPR020904">
    <property type="entry name" value="Sc_DH/Rdtase_CS"/>
</dbReference>
<dbReference type="NCBIfam" id="NF005489">
    <property type="entry name" value="PRK07102.1"/>
    <property type="match status" value="1"/>
</dbReference>
<dbReference type="PANTHER" id="PTHR44196">
    <property type="entry name" value="DEHYDROGENASE/REDUCTASE SDR FAMILY MEMBER 7B"/>
    <property type="match status" value="1"/>
</dbReference>
<protein>
    <submittedName>
        <fullName evidence="3">SDR family oxidoreductase</fullName>
    </submittedName>
</protein>
<proteinExistence type="inferred from homology"/>
<name>A0ABV6JSE1_9PROT</name>
<comment type="similarity">
    <text evidence="1">Belongs to the short-chain dehydrogenases/reductases (SDR) family.</text>
</comment>
<dbReference type="SUPFAM" id="SSF51735">
    <property type="entry name" value="NAD(P)-binding Rossmann-fold domains"/>
    <property type="match status" value="1"/>
</dbReference>
<evidence type="ECO:0000313" key="3">
    <source>
        <dbReference type="EMBL" id="MFC0408651.1"/>
    </source>
</evidence>
<dbReference type="InterPro" id="IPR036291">
    <property type="entry name" value="NAD(P)-bd_dom_sf"/>
</dbReference>
<dbReference type="Proteomes" id="UP001589865">
    <property type="component" value="Unassembled WGS sequence"/>
</dbReference>
<dbReference type="Gene3D" id="3.40.50.720">
    <property type="entry name" value="NAD(P)-binding Rossmann-like Domain"/>
    <property type="match status" value="1"/>
</dbReference>
<keyword evidence="4" id="KW-1185">Reference proteome</keyword>
<accession>A0ABV6JSE1</accession>
<reference evidence="3 4" key="1">
    <citation type="submission" date="2024-09" db="EMBL/GenBank/DDBJ databases">
        <authorList>
            <person name="Sun Q."/>
            <person name="Mori K."/>
        </authorList>
    </citation>
    <scope>NUCLEOTIDE SEQUENCE [LARGE SCALE GENOMIC DNA]</scope>
    <source>
        <strain evidence="3 4">TBRC 5777</strain>
    </source>
</reference>
<evidence type="ECO:0000256" key="2">
    <source>
        <dbReference type="ARBA" id="ARBA00023002"/>
    </source>
</evidence>
<dbReference type="PROSITE" id="PS00061">
    <property type="entry name" value="ADH_SHORT"/>
    <property type="match status" value="1"/>
</dbReference>
<dbReference type="Pfam" id="PF00106">
    <property type="entry name" value="adh_short"/>
    <property type="match status" value="1"/>
</dbReference>
<dbReference type="PANTHER" id="PTHR44196:SF1">
    <property type="entry name" value="DEHYDROGENASE_REDUCTASE SDR FAMILY MEMBER 7B"/>
    <property type="match status" value="1"/>
</dbReference>
<dbReference type="PRINTS" id="PR00081">
    <property type="entry name" value="GDHRDH"/>
</dbReference>
<comment type="caution">
    <text evidence="3">The sequence shown here is derived from an EMBL/GenBank/DDBJ whole genome shotgun (WGS) entry which is preliminary data.</text>
</comment>
<organism evidence="3 4">
    <name type="scientific">Roseomonas elaeocarpi</name>
    <dbReference type="NCBI Taxonomy" id="907779"/>
    <lineage>
        <taxon>Bacteria</taxon>
        <taxon>Pseudomonadati</taxon>
        <taxon>Pseudomonadota</taxon>
        <taxon>Alphaproteobacteria</taxon>
        <taxon>Acetobacterales</taxon>
        <taxon>Roseomonadaceae</taxon>
        <taxon>Roseomonas</taxon>
    </lineage>
</organism>
<dbReference type="CDD" id="cd05233">
    <property type="entry name" value="SDR_c"/>
    <property type="match status" value="1"/>
</dbReference>
<dbReference type="InterPro" id="IPR002347">
    <property type="entry name" value="SDR_fam"/>
</dbReference>
<evidence type="ECO:0000256" key="1">
    <source>
        <dbReference type="ARBA" id="ARBA00006484"/>
    </source>
</evidence>
<keyword evidence="2" id="KW-0560">Oxidoreductase</keyword>
<gene>
    <name evidence="3" type="ORF">ACFFGY_10350</name>
</gene>
<sequence length="248" mass="26063">MRRIVIFGATSAIAQAVARLFAADGARLFLVARNAERLDAVAADLRARGAGTVATATADLADEGAHAALVAQAEAALEGLDAALIAHGTLGDQSRSESDADAALAELRNNFLSPASILTHLANRMAAQGHGTIAVIGSVAGDRGRMSNYVYGSAKGGLRVFVQGLRHRLGKSGVSVVLVQPGFVDTPMTAGVANRGGPLWAKPERVARDIRRAMDRGGPAILYTPWFWSPIMTVVRNLPDAVFRRTKM</sequence>
<dbReference type="RefSeq" id="WP_377044410.1">
    <property type="nucleotide sequence ID" value="NZ_JBHLUN010000007.1"/>
</dbReference>